<evidence type="ECO:0000259" key="1">
    <source>
        <dbReference type="PROSITE" id="PS50940"/>
    </source>
</evidence>
<comment type="caution">
    <text evidence="2">The sequence shown here is derived from an EMBL/GenBank/DDBJ whole genome shotgun (WGS) entry which is preliminary data.</text>
</comment>
<dbReference type="PROSITE" id="PS50940">
    <property type="entry name" value="CHIT_BIND_II"/>
    <property type="match status" value="1"/>
</dbReference>
<dbReference type="AlphaFoldDB" id="A0AAV4X0D7"/>
<proteinExistence type="predicted"/>
<dbReference type="SMART" id="SM00494">
    <property type="entry name" value="ChtBD2"/>
    <property type="match status" value="1"/>
</dbReference>
<dbReference type="Pfam" id="PF01607">
    <property type="entry name" value="CBM_14"/>
    <property type="match status" value="1"/>
</dbReference>
<gene>
    <name evidence="2" type="ORF">CDAR_617341</name>
</gene>
<keyword evidence="3" id="KW-1185">Reference proteome</keyword>
<reference evidence="2 3" key="1">
    <citation type="submission" date="2021-06" db="EMBL/GenBank/DDBJ databases">
        <title>Caerostris darwini draft genome.</title>
        <authorList>
            <person name="Kono N."/>
            <person name="Arakawa K."/>
        </authorList>
    </citation>
    <scope>NUCLEOTIDE SEQUENCE [LARGE SCALE GENOMIC DNA]</scope>
</reference>
<dbReference type="GO" id="GO:0008061">
    <property type="term" value="F:chitin binding"/>
    <property type="evidence" value="ECO:0007669"/>
    <property type="project" value="InterPro"/>
</dbReference>
<name>A0AAV4X0D7_9ARAC</name>
<organism evidence="2 3">
    <name type="scientific">Caerostris darwini</name>
    <dbReference type="NCBI Taxonomy" id="1538125"/>
    <lineage>
        <taxon>Eukaryota</taxon>
        <taxon>Metazoa</taxon>
        <taxon>Ecdysozoa</taxon>
        <taxon>Arthropoda</taxon>
        <taxon>Chelicerata</taxon>
        <taxon>Arachnida</taxon>
        <taxon>Araneae</taxon>
        <taxon>Araneomorphae</taxon>
        <taxon>Entelegynae</taxon>
        <taxon>Araneoidea</taxon>
        <taxon>Araneidae</taxon>
        <taxon>Caerostris</taxon>
    </lineage>
</organism>
<evidence type="ECO:0000313" key="2">
    <source>
        <dbReference type="EMBL" id="GIY88612.1"/>
    </source>
</evidence>
<dbReference type="Proteomes" id="UP001054837">
    <property type="component" value="Unassembled WGS sequence"/>
</dbReference>
<dbReference type="InterPro" id="IPR036508">
    <property type="entry name" value="Chitin-bd_dom_sf"/>
</dbReference>
<evidence type="ECO:0000313" key="3">
    <source>
        <dbReference type="Proteomes" id="UP001054837"/>
    </source>
</evidence>
<feature type="domain" description="Chitin-binding type-2" evidence="1">
    <location>
        <begin position="13"/>
        <end position="70"/>
    </location>
</feature>
<dbReference type="EMBL" id="BPLQ01015514">
    <property type="protein sequence ID" value="GIY88612.1"/>
    <property type="molecule type" value="Genomic_DNA"/>
</dbReference>
<accession>A0AAV4X0D7</accession>
<protein>
    <recommendedName>
        <fullName evidence="1">Chitin-binding type-2 domain-containing protein</fullName>
    </recommendedName>
</protein>
<dbReference type="Gene3D" id="2.170.140.10">
    <property type="entry name" value="Chitin binding domain"/>
    <property type="match status" value="1"/>
</dbReference>
<dbReference type="SUPFAM" id="SSF57625">
    <property type="entry name" value="Invertebrate chitin-binding proteins"/>
    <property type="match status" value="1"/>
</dbReference>
<dbReference type="InterPro" id="IPR002557">
    <property type="entry name" value="Chitin-bd_dom"/>
</dbReference>
<dbReference type="GO" id="GO:0005576">
    <property type="term" value="C:extracellular region"/>
    <property type="evidence" value="ECO:0007669"/>
    <property type="project" value="InterPro"/>
</dbReference>
<sequence length="292" mass="33182">MVIWISSNLQMKNNRCPPSRHTSYMVDVNKGCRVYYKCRSGLRPRLYLCPGGKLFNKDTLSCEASAMCNDRMVRAHTVYKRSVESNISGSQTKSESIPEASSSISNFPIFSTIKNIMDPVIQNDGEITDMNTLIIKLVLSFIDVTKDIKICPRFTALMDDLRNRLSDKTKDMKTVALRNDTAITDAYNLIKKSLFSNLKNFKCSLDDSLPTENHESRIKRNANSDDLLTIILIHLLHQYVSKCHFPQLVQVEQQSEPEIIKMPITTMESIFGKLDTEGESGCRMTHLQQDGE</sequence>